<dbReference type="EMBL" id="NSIT01000154">
    <property type="protein sequence ID" value="PJE78597.1"/>
    <property type="molecule type" value="Genomic_DNA"/>
</dbReference>
<reference evidence="15" key="1">
    <citation type="journal article" date="2017" name="Appl. Environ. Microbiol.">
        <title>Molecular characterization of an Endozoicomonas-like organism causing infection in king scallop Pecten maximus L.</title>
        <authorList>
            <person name="Cano I."/>
            <person name="van Aerle R."/>
            <person name="Ross S."/>
            <person name="Verner-Jeffreys D.W."/>
            <person name="Paley R.K."/>
            <person name="Rimmer G."/>
            <person name="Ryder D."/>
            <person name="Hooper P."/>
            <person name="Stone D."/>
            <person name="Feist S.W."/>
        </authorList>
    </citation>
    <scope>NUCLEOTIDE SEQUENCE</scope>
</reference>
<dbReference type="InterPro" id="IPR009080">
    <property type="entry name" value="tRNAsynth_Ia_anticodon-bd"/>
</dbReference>
<keyword evidence="8" id="KW-0547">Nucleotide-binding</keyword>
<dbReference type="InterPro" id="IPR014729">
    <property type="entry name" value="Rossmann-like_a/b/a_fold"/>
</dbReference>
<organism evidence="15">
    <name type="scientific">invertebrate metagenome</name>
    <dbReference type="NCBI Taxonomy" id="1711999"/>
    <lineage>
        <taxon>unclassified sequences</taxon>
        <taxon>metagenomes</taxon>
        <taxon>organismal metagenomes</taxon>
    </lineage>
</organism>
<dbReference type="CDD" id="cd07963">
    <property type="entry name" value="Anticodon_Ia_Cys"/>
    <property type="match status" value="1"/>
</dbReference>
<dbReference type="SMART" id="SM00840">
    <property type="entry name" value="DALR_2"/>
    <property type="match status" value="1"/>
</dbReference>
<dbReference type="NCBIfam" id="TIGR00435">
    <property type="entry name" value="cysS"/>
    <property type="match status" value="1"/>
</dbReference>
<evidence type="ECO:0000313" key="15">
    <source>
        <dbReference type="EMBL" id="PJE78597.1"/>
    </source>
</evidence>
<dbReference type="GO" id="GO:0046872">
    <property type="term" value="F:metal ion binding"/>
    <property type="evidence" value="ECO:0007669"/>
    <property type="project" value="UniProtKB-KW"/>
</dbReference>
<name>A0A2H9T5V1_9ZZZZ</name>
<comment type="subcellular location">
    <subcellularLocation>
        <location evidence="2">Cytoplasm</location>
    </subcellularLocation>
</comment>
<dbReference type="Pfam" id="PF01406">
    <property type="entry name" value="tRNA-synt_1e"/>
    <property type="match status" value="1"/>
</dbReference>
<keyword evidence="10" id="KW-0067">ATP-binding</keyword>
<dbReference type="AlphaFoldDB" id="A0A2H9T5V1"/>
<accession>A0A2H9T5V1</accession>
<dbReference type="FunFam" id="3.40.50.620:FF:000009">
    <property type="entry name" value="Cysteine--tRNA ligase"/>
    <property type="match status" value="1"/>
</dbReference>
<dbReference type="InterPro" id="IPR024909">
    <property type="entry name" value="Cys-tRNA/MSH_ligase"/>
</dbReference>
<evidence type="ECO:0000259" key="14">
    <source>
        <dbReference type="SMART" id="SM00840"/>
    </source>
</evidence>
<keyword evidence="12" id="KW-0030">Aminoacyl-tRNA synthetase</keyword>
<keyword evidence="7" id="KW-0479">Metal-binding</keyword>
<dbReference type="Gene3D" id="3.40.50.620">
    <property type="entry name" value="HUPs"/>
    <property type="match status" value="1"/>
</dbReference>
<dbReference type="CDD" id="cd00672">
    <property type="entry name" value="CysRS_core"/>
    <property type="match status" value="1"/>
</dbReference>
<keyword evidence="5" id="KW-0963">Cytoplasm</keyword>
<dbReference type="InterPro" id="IPR015803">
    <property type="entry name" value="Cys-tRNA-ligase"/>
</dbReference>
<keyword evidence="9" id="KW-0862">Zinc</keyword>
<dbReference type="Pfam" id="PF09190">
    <property type="entry name" value="DALR_2"/>
    <property type="match status" value="1"/>
</dbReference>
<dbReference type="GO" id="GO:0006423">
    <property type="term" value="P:cysteinyl-tRNA aminoacylation"/>
    <property type="evidence" value="ECO:0007669"/>
    <property type="project" value="InterPro"/>
</dbReference>
<evidence type="ECO:0000256" key="2">
    <source>
        <dbReference type="ARBA" id="ARBA00004496"/>
    </source>
</evidence>
<evidence type="ECO:0000256" key="6">
    <source>
        <dbReference type="ARBA" id="ARBA00022598"/>
    </source>
</evidence>
<dbReference type="Gene3D" id="1.20.120.1910">
    <property type="entry name" value="Cysteine-tRNA ligase, C-terminal anti-codon recognition domain"/>
    <property type="match status" value="1"/>
</dbReference>
<dbReference type="SUPFAM" id="SSF52374">
    <property type="entry name" value="Nucleotidylyl transferase"/>
    <property type="match status" value="1"/>
</dbReference>
<evidence type="ECO:0000256" key="3">
    <source>
        <dbReference type="ARBA" id="ARBA00005594"/>
    </source>
</evidence>
<keyword evidence="6 15" id="KW-0436">Ligase</keyword>
<evidence type="ECO:0000256" key="10">
    <source>
        <dbReference type="ARBA" id="ARBA00022840"/>
    </source>
</evidence>
<gene>
    <name evidence="15" type="primary">cysS</name>
    <name evidence="15" type="ORF">CI610_02460</name>
</gene>
<evidence type="ECO:0000256" key="8">
    <source>
        <dbReference type="ARBA" id="ARBA00022741"/>
    </source>
</evidence>
<proteinExistence type="inferred from homology"/>
<evidence type="ECO:0000256" key="11">
    <source>
        <dbReference type="ARBA" id="ARBA00022917"/>
    </source>
</evidence>
<comment type="similarity">
    <text evidence="3">Belongs to the class-I aminoacyl-tRNA synthetase family.</text>
</comment>
<dbReference type="GO" id="GO:0005524">
    <property type="term" value="F:ATP binding"/>
    <property type="evidence" value="ECO:0007669"/>
    <property type="project" value="UniProtKB-KW"/>
</dbReference>
<protein>
    <recommendedName>
        <fullName evidence="4">cysteine--tRNA ligase</fullName>
        <ecNumber evidence="4">6.1.1.16</ecNumber>
    </recommendedName>
    <alternativeName>
        <fullName evidence="13">Cysteinyl-tRNA synthetase</fullName>
    </alternativeName>
</protein>
<evidence type="ECO:0000256" key="5">
    <source>
        <dbReference type="ARBA" id="ARBA00022490"/>
    </source>
</evidence>
<feature type="domain" description="Cysteinyl-tRNA synthetase class Ia DALR" evidence="14">
    <location>
        <begin position="342"/>
        <end position="403"/>
    </location>
</feature>
<evidence type="ECO:0000256" key="9">
    <source>
        <dbReference type="ARBA" id="ARBA00022833"/>
    </source>
</evidence>
<evidence type="ECO:0000256" key="1">
    <source>
        <dbReference type="ARBA" id="ARBA00001947"/>
    </source>
</evidence>
<sequence length="459" mass="52149">MLQIYNSLTRKKEVFRPIHDHQVRMYVCGMTVYDLCHIGHARTVTAFDIVARYLRAKGYDVTYVRNITDIDDKIIARSAINQEPISALTDRMIEAMHADFRTLRNQDPDQEPRATAYVNDMIVMIGELVDKGYAYAPGNGDVYYRVHRFEGYGKLSGKVLEQLEAGARIEVDDRKENPSDFVLWKGAKEGEPFWESPWGKGRPGWHMECSVMGRSCLGKTFDIHGGGSDLTFPHHENEIAQSEAANEQAFVNTWMHSGAIRVDNVKMSKSLGNFFTIRDVLAKYHPEQVRYFLISSHYRSPINYSEDSLKEAGVRLRRLYTALNGLPLEGVSATENHPLEQRFFAVMDDDFNTPEALAVLFELVREINKARSVDEGSAKPLAALLVRLAVILGILQGDPQAFLKSGSDVDEQWIQEQINQRKEAKKARDFALADQIRQDLASKGIMLQDSREGTTWRIE</sequence>
<evidence type="ECO:0000256" key="12">
    <source>
        <dbReference type="ARBA" id="ARBA00023146"/>
    </source>
</evidence>
<dbReference type="PRINTS" id="PR00983">
    <property type="entry name" value="TRNASYNTHCYS"/>
</dbReference>
<comment type="caution">
    <text evidence="15">The sequence shown here is derived from an EMBL/GenBank/DDBJ whole genome shotgun (WGS) entry which is preliminary data.</text>
</comment>
<dbReference type="InterPro" id="IPR032678">
    <property type="entry name" value="tRNA-synt_1_cat_dom"/>
</dbReference>
<keyword evidence="11" id="KW-0648">Protein biosynthesis</keyword>
<dbReference type="GO" id="GO:0005829">
    <property type="term" value="C:cytosol"/>
    <property type="evidence" value="ECO:0007669"/>
    <property type="project" value="TreeGrafter"/>
</dbReference>
<evidence type="ECO:0000256" key="13">
    <source>
        <dbReference type="ARBA" id="ARBA00031499"/>
    </source>
</evidence>
<evidence type="ECO:0000256" key="4">
    <source>
        <dbReference type="ARBA" id="ARBA00012832"/>
    </source>
</evidence>
<dbReference type="PANTHER" id="PTHR10890:SF3">
    <property type="entry name" value="CYSTEINE--TRNA LIGASE, CYTOPLASMIC"/>
    <property type="match status" value="1"/>
</dbReference>
<dbReference type="EC" id="6.1.1.16" evidence="4"/>
<dbReference type="SUPFAM" id="SSF47323">
    <property type="entry name" value="Anticodon-binding domain of a subclass of class I aminoacyl-tRNA synthetases"/>
    <property type="match status" value="1"/>
</dbReference>
<dbReference type="HAMAP" id="MF_00041">
    <property type="entry name" value="Cys_tRNA_synth"/>
    <property type="match status" value="1"/>
</dbReference>
<dbReference type="PANTHER" id="PTHR10890">
    <property type="entry name" value="CYSTEINYL-TRNA SYNTHETASE"/>
    <property type="match status" value="1"/>
</dbReference>
<dbReference type="InterPro" id="IPR015273">
    <property type="entry name" value="Cys-tRNA-synt_Ia_DALR"/>
</dbReference>
<dbReference type="GO" id="GO:0004817">
    <property type="term" value="F:cysteine-tRNA ligase activity"/>
    <property type="evidence" value="ECO:0007669"/>
    <property type="project" value="UniProtKB-EC"/>
</dbReference>
<evidence type="ECO:0000256" key="7">
    <source>
        <dbReference type="ARBA" id="ARBA00022723"/>
    </source>
</evidence>
<comment type="cofactor">
    <cofactor evidence="1">
        <name>Zn(2+)</name>
        <dbReference type="ChEBI" id="CHEBI:29105"/>
    </cofactor>
</comment>